<dbReference type="PANTHER" id="PTHR30477:SF13">
    <property type="entry name" value="IRON TRANSPORT SYSTEM MEMBRANE PROTEIN HI_0360-RELATED"/>
    <property type="match status" value="1"/>
</dbReference>
<reference evidence="10 11" key="1">
    <citation type="submission" date="2019-01" db="EMBL/GenBank/DDBJ databases">
        <title>Draft genome sequences of the type strains of six Macrococcus species.</title>
        <authorList>
            <person name="Mazhar S."/>
            <person name="Altermann E."/>
            <person name="Hill C."/>
            <person name="Mcauliffe O."/>
        </authorList>
    </citation>
    <scope>NUCLEOTIDE SEQUENCE [LARGE SCALE GENOMIC DNA]</scope>
    <source>
        <strain evidence="10 11">CCM4811</strain>
    </source>
</reference>
<name>A0A4R6BDG0_9STAP</name>
<dbReference type="PANTHER" id="PTHR30477">
    <property type="entry name" value="ABC-TRANSPORTER METAL-BINDING PROTEIN"/>
    <property type="match status" value="1"/>
</dbReference>
<feature type="transmembrane region" description="Helical" evidence="9">
    <location>
        <begin position="248"/>
        <end position="267"/>
    </location>
</feature>
<feature type="transmembrane region" description="Helical" evidence="9">
    <location>
        <begin position="134"/>
        <end position="155"/>
    </location>
</feature>
<dbReference type="InterPro" id="IPR001626">
    <property type="entry name" value="ABC_TroCD"/>
</dbReference>
<feature type="transmembrane region" description="Helical" evidence="9">
    <location>
        <begin position="48"/>
        <end position="72"/>
    </location>
</feature>
<dbReference type="GO" id="GO:0071281">
    <property type="term" value="P:cellular response to iron ion"/>
    <property type="evidence" value="ECO:0007669"/>
    <property type="project" value="UniProtKB-ARBA"/>
</dbReference>
<dbReference type="OrthoDB" id="9788905at2"/>
<dbReference type="AlphaFoldDB" id="A0A4R6BDG0"/>
<evidence type="ECO:0000256" key="2">
    <source>
        <dbReference type="ARBA" id="ARBA00008034"/>
    </source>
</evidence>
<dbReference type="RefSeq" id="WP_133432074.1">
    <property type="nucleotide sequence ID" value="NZ_SCWA01000010.1"/>
</dbReference>
<dbReference type="GO" id="GO:0055085">
    <property type="term" value="P:transmembrane transport"/>
    <property type="evidence" value="ECO:0007669"/>
    <property type="project" value="InterPro"/>
</dbReference>
<dbReference type="EMBL" id="SCWA01000010">
    <property type="protein sequence ID" value="TDL97769.1"/>
    <property type="molecule type" value="Genomic_DNA"/>
</dbReference>
<dbReference type="Gene3D" id="1.10.3470.10">
    <property type="entry name" value="ABC transporter involved in vitamin B12 uptake, BtuC"/>
    <property type="match status" value="1"/>
</dbReference>
<dbReference type="GO" id="GO:0010043">
    <property type="term" value="P:response to zinc ion"/>
    <property type="evidence" value="ECO:0007669"/>
    <property type="project" value="TreeGrafter"/>
</dbReference>
<keyword evidence="8" id="KW-0813">Transport</keyword>
<comment type="subcellular location">
    <subcellularLocation>
        <location evidence="8">Cell membrane</location>
        <topology evidence="8">Multi-pass membrane protein</topology>
    </subcellularLocation>
    <subcellularLocation>
        <location evidence="1">Membrane</location>
        <topology evidence="1">Multi-pass membrane protein</topology>
    </subcellularLocation>
</comment>
<dbReference type="Pfam" id="PF00950">
    <property type="entry name" value="ABC-3"/>
    <property type="match status" value="1"/>
</dbReference>
<comment type="similarity">
    <text evidence="2 8">Belongs to the ABC-3 integral membrane protein family.</text>
</comment>
<evidence type="ECO:0000313" key="10">
    <source>
        <dbReference type="EMBL" id="TDL97769.1"/>
    </source>
</evidence>
<accession>A0A4R6BDG0</accession>
<dbReference type="SUPFAM" id="SSF81345">
    <property type="entry name" value="ABC transporter involved in vitamin B12 uptake, BtuC"/>
    <property type="match status" value="1"/>
</dbReference>
<keyword evidence="5 9" id="KW-0472">Membrane</keyword>
<comment type="caution">
    <text evidence="10">The sequence shown here is derived from an EMBL/GenBank/DDBJ whole genome shotgun (WGS) entry which is preliminary data.</text>
</comment>
<evidence type="ECO:0000256" key="9">
    <source>
        <dbReference type="SAM" id="Phobius"/>
    </source>
</evidence>
<feature type="transmembrane region" description="Helical" evidence="9">
    <location>
        <begin position="175"/>
        <end position="205"/>
    </location>
</feature>
<keyword evidence="4 9" id="KW-1133">Transmembrane helix</keyword>
<evidence type="ECO:0000256" key="1">
    <source>
        <dbReference type="ARBA" id="ARBA00004141"/>
    </source>
</evidence>
<evidence type="ECO:0000256" key="5">
    <source>
        <dbReference type="ARBA" id="ARBA00023136"/>
    </source>
</evidence>
<evidence type="ECO:0000256" key="7">
    <source>
        <dbReference type="ARBA" id="ARBA00073179"/>
    </source>
</evidence>
<proteinExistence type="inferred from homology"/>
<dbReference type="FunFam" id="1.10.3470.10:FF:000003">
    <property type="entry name" value="Iron ABC transporter permease SitD"/>
    <property type="match status" value="1"/>
</dbReference>
<protein>
    <recommendedName>
        <fullName evidence="7">Manganese transport system membrane protein MntC</fullName>
    </recommendedName>
</protein>
<sequence length="272" mass="29198">MTFLDAILSYQFLSRAMITAAVVGIVSGAVGCLIVLRNLSLMGDAMSHAVLPGVAISYLLGIPTFIGALISGLLTSTVISTLIEYSKTKRDAAIGITFTTFFSIGVIIISMVNSATNLYHLLFGNILTVSKQDFWMTLTVSLVVLTFIIACYTPLKLTTFDPIFAEMNGLSPKLWQYIIMLMLALVTVVSLQTVGIILVVAMLITPASAAYLITKSLHAMMITASTIGLISAIIGIYLSFIYNVPSGAAIVIVACSIYAIIFITQTIRRKFG</sequence>
<evidence type="ECO:0000313" key="11">
    <source>
        <dbReference type="Proteomes" id="UP000295310"/>
    </source>
</evidence>
<organism evidence="10 11">
    <name type="scientific">Macrococcus brunensis</name>
    <dbReference type="NCBI Taxonomy" id="198483"/>
    <lineage>
        <taxon>Bacteria</taxon>
        <taxon>Bacillati</taxon>
        <taxon>Bacillota</taxon>
        <taxon>Bacilli</taxon>
        <taxon>Bacillales</taxon>
        <taxon>Staphylococcaceae</taxon>
        <taxon>Macrococcus</taxon>
    </lineage>
</organism>
<dbReference type="InterPro" id="IPR037294">
    <property type="entry name" value="ABC_BtuC-like"/>
</dbReference>
<evidence type="ECO:0000256" key="6">
    <source>
        <dbReference type="ARBA" id="ARBA00057828"/>
    </source>
</evidence>
<dbReference type="GO" id="GO:0043190">
    <property type="term" value="C:ATP-binding cassette (ABC) transporter complex"/>
    <property type="evidence" value="ECO:0007669"/>
    <property type="project" value="InterPro"/>
</dbReference>
<gene>
    <name evidence="10" type="ORF">ERX27_06745</name>
</gene>
<feature type="transmembrane region" description="Helical" evidence="9">
    <location>
        <begin position="12"/>
        <end position="36"/>
    </location>
</feature>
<dbReference type="Proteomes" id="UP000295310">
    <property type="component" value="Unassembled WGS sequence"/>
</dbReference>
<evidence type="ECO:0000256" key="8">
    <source>
        <dbReference type="RuleBase" id="RU003943"/>
    </source>
</evidence>
<feature type="transmembrane region" description="Helical" evidence="9">
    <location>
        <begin position="217"/>
        <end position="242"/>
    </location>
</feature>
<keyword evidence="3 8" id="KW-0812">Transmembrane</keyword>
<feature type="transmembrane region" description="Helical" evidence="9">
    <location>
        <begin position="92"/>
        <end position="113"/>
    </location>
</feature>
<evidence type="ECO:0000256" key="3">
    <source>
        <dbReference type="ARBA" id="ARBA00022692"/>
    </source>
</evidence>
<keyword evidence="11" id="KW-1185">Reference proteome</keyword>
<evidence type="ECO:0000256" key="4">
    <source>
        <dbReference type="ARBA" id="ARBA00022989"/>
    </source>
</evidence>
<comment type="function">
    <text evidence="6">This protein is probably a component of a manganese permease, a binding protein-dependent, ATP-driven transport system.</text>
</comment>
<dbReference type="CDD" id="cd06550">
    <property type="entry name" value="TM_ABC_iron-siderophores_like"/>
    <property type="match status" value="1"/>
</dbReference>